<keyword evidence="6" id="KW-1003">Cell membrane</keyword>
<dbReference type="InterPro" id="IPR002781">
    <property type="entry name" value="TM_pro_TauE-like"/>
</dbReference>
<feature type="transmembrane region" description="Helical" evidence="6">
    <location>
        <begin position="46"/>
        <end position="63"/>
    </location>
</feature>
<reference evidence="7" key="1">
    <citation type="submission" date="2020-02" db="EMBL/GenBank/DDBJ databases">
        <authorList>
            <person name="Meier V. D."/>
        </authorList>
    </citation>
    <scope>NUCLEOTIDE SEQUENCE</scope>
    <source>
        <strain evidence="7">AVDCRST_MAG82</strain>
    </source>
</reference>
<evidence type="ECO:0000313" key="7">
    <source>
        <dbReference type="EMBL" id="CAA9441502.1"/>
    </source>
</evidence>
<dbReference type="Pfam" id="PF01925">
    <property type="entry name" value="TauE"/>
    <property type="match status" value="1"/>
</dbReference>
<keyword evidence="4 6" id="KW-1133">Transmembrane helix</keyword>
<feature type="transmembrane region" description="Helical" evidence="6">
    <location>
        <begin position="75"/>
        <end position="94"/>
    </location>
</feature>
<dbReference type="PANTHER" id="PTHR43701">
    <property type="entry name" value="MEMBRANE TRANSPORTER PROTEIN MJ0441-RELATED"/>
    <property type="match status" value="1"/>
</dbReference>
<keyword evidence="5 6" id="KW-0472">Membrane</keyword>
<protein>
    <recommendedName>
        <fullName evidence="6">Probable membrane transporter protein</fullName>
    </recommendedName>
</protein>
<accession>A0A6J4QD36</accession>
<evidence type="ECO:0000256" key="6">
    <source>
        <dbReference type="RuleBase" id="RU363041"/>
    </source>
</evidence>
<dbReference type="EMBL" id="CADCVA010000359">
    <property type="protein sequence ID" value="CAA9441502.1"/>
    <property type="molecule type" value="Genomic_DNA"/>
</dbReference>
<dbReference type="GO" id="GO:0005886">
    <property type="term" value="C:plasma membrane"/>
    <property type="evidence" value="ECO:0007669"/>
    <property type="project" value="UniProtKB-SubCell"/>
</dbReference>
<proteinExistence type="inferred from homology"/>
<sequence length="252" mass="25610">MDLLQLLILAVLGVLGGALSGVAGVGGGIVFVPTLVYAAGWDIKEAVAASLVIVIFSSLSGTVRNQRSEDPVDWRATAILSLAVAPASLIGVYISTISPTTLVQLVFAAVLLALAYPTARGRGPSAESKETSLPLVLLAGVGIGALAGLVGIGGGVVLVPLLTLGFGLRTKRAISTSLAVVLFTGIVASVGYIVGGFSDLVSLPPLILGSMVGAWFGVRLRERLPERVVRLGFAACMVITALRILTDAAGIL</sequence>
<comment type="subcellular location">
    <subcellularLocation>
        <location evidence="6">Cell membrane</location>
        <topology evidence="6">Multi-pass membrane protein</topology>
    </subcellularLocation>
    <subcellularLocation>
        <location evidence="1">Membrane</location>
        <topology evidence="1">Multi-pass membrane protein</topology>
    </subcellularLocation>
</comment>
<evidence type="ECO:0000256" key="3">
    <source>
        <dbReference type="ARBA" id="ARBA00022692"/>
    </source>
</evidence>
<feature type="transmembrane region" description="Helical" evidence="6">
    <location>
        <begin position="139"/>
        <end position="162"/>
    </location>
</feature>
<feature type="transmembrane region" description="Helical" evidence="6">
    <location>
        <begin position="174"/>
        <end position="194"/>
    </location>
</feature>
<dbReference type="InterPro" id="IPR051598">
    <property type="entry name" value="TSUP/Inactive_protease-like"/>
</dbReference>
<feature type="transmembrane region" description="Helical" evidence="6">
    <location>
        <begin position="228"/>
        <end position="246"/>
    </location>
</feature>
<evidence type="ECO:0000256" key="5">
    <source>
        <dbReference type="ARBA" id="ARBA00023136"/>
    </source>
</evidence>
<dbReference type="PANTHER" id="PTHR43701:SF5">
    <property type="entry name" value="MEMBRANE TRANSPORTER PROTEIN-RELATED"/>
    <property type="match status" value="1"/>
</dbReference>
<feature type="transmembrane region" description="Helical" evidence="6">
    <location>
        <begin position="200"/>
        <end position="216"/>
    </location>
</feature>
<feature type="transmembrane region" description="Helical" evidence="6">
    <location>
        <begin position="6"/>
        <end position="39"/>
    </location>
</feature>
<comment type="similarity">
    <text evidence="2 6">Belongs to the 4-toluene sulfonate uptake permease (TSUP) (TC 2.A.102) family.</text>
</comment>
<organism evidence="7">
    <name type="scientific">uncultured Rubrobacteraceae bacterium</name>
    <dbReference type="NCBI Taxonomy" id="349277"/>
    <lineage>
        <taxon>Bacteria</taxon>
        <taxon>Bacillati</taxon>
        <taxon>Actinomycetota</taxon>
        <taxon>Rubrobacteria</taxon>
        <taxon>Rubrobacterales</taxon>
        <taxon>Rubrobacteraceae</taxon>
        <taxon>environmental samples</taxon>
    </lineage>
</organism>
<dbReference type="AlphaFoldDB" id="A0A6J4QD36"/>
<evidence type="ECO:0000256" key="4">
    <source>
        <dbReference type="ARBA" id="ARBA00022989"/>
    </source>
</evidence>
<name>A0A6J4QD36_9ACTN</name>
<keyword evidence="3 6" id="KW-0812">Transmembrane</keyword>
<gene>
    <name evidence="7" type="ORF">AVDCRST_MAG82-2946</name>
</gene>
<evidence type="ECO:0000256" key="1">
    <source>
        <dbReference type="ARBA" id="ARBA00004141"/>
    </source>
</evidence>
<evidence type="ECO:0000256" key="2">
    <source>
        <dbReference type="ARBA" id="ARBA00009142"/>
    </source>
</evidence>